<proteinExistence type="predicted"/>
<evidence type="ECO:0000313" key="5">
    <source>
        <dbReference type="Proteomes" id="UP001152759"/>
    </source>
</evidence>
<keyword evidence="1" id="KW-0175">Coiled coil</keyword>
<dbReference type="InterPro" id="IPR058732">
    <property type="entry name" value="RUNDC1_M"/>
</dbReference>
<evidence type="ECO:0000313" key="4">
    <source>
        <dbReference type="EMBL" id="CAH0389189.1"/>
    </source>
</evidence>
<feature type="domain" description="RUN" evidence="3">
    <location>
        <begin position="376"/>
        <end position="556"/>
    </location>
</feature>
<evidence type="ECO:0000259" key="3">
    <source>
        <dbReference type="PROSITE" id="PS50826"/>
    </source>
</evidence>
<dbReference type="AlphaFoldDB" id="A0A9P0AD49"/>
<dbReference type="Gene3D" id="1.20.58.900">
    <property type="match status" value="1"/>
</dbReference>
<dbReference type="InterPro" id="IPR004012">
    <property type="entry name" value="Run_dom"/>
</dbReference>
<dbReference type="SUPFAM" id="SSF140741">
    <property type="entry name" value="RUN domain-like"/>
    <property type="match status" value="1"/>
</dbReference>
<dbReference type="Pfam" id="PF26030">
    <property type="entry name" value="RUNDC1"/>
    <property type="match status" value="1"/>
</dbReference>
<dbReference type="Pfam" id="PF02759">
    <property type="entry name" value="RUN"/>
    <property type="match status" value="1"/>
</dbReference>
<gene>
    <name evidence="4" type="ORF">BEMITA_LOCUS8046</name>
</gene>
<dbReference type="CDD" id="cd17683">
    <property type="entry name" value="RUN_RUNDC1"/>
    <property type="match status" value="1"/>
</dbReference>
<dbReference type="PROSITE" id="PS50826">
    <property type="entry name" value="RUN"/>
    <property type="match status" value="1"/>
</dbReference>
<organism evidence="4 5">
    <name type="scientific">Bemisia tabaci</name>
    <name type="common">Sweetpotato whitefly</name>
    <name type="synonym">Aleurodes tabaci</name>
    <dbReference type="NCBI Taxonomy" id="7038"/>
    <lineage>
        <taxon>Eukaryota</taxon>
        <taxon>Metazoa</taxon>
        <taxon>Ecdysozoa</taxon>
        <taxon>Arthropoda</taxon>
        <taxon>Hexapoda</taxon>
        <taxon>Insecta</taxon>
        <taxon>Pterygota</taxon>
        <taxon>Neoptera</taxon>
        <taxon>Paraneoptera</taxon>
        <taxon>Hemiptera</taxon>
        <taxon>Sternorrhyncha</taxon>
        <taxon>Aleyrodoidea</taxon>
        <taxon>Aleyrodidae</taxon>
        <taxon>Aleyrodinae</taxon>
        <taxon>Bemisia</taxon>
    </lineage>
</organism>
<sequence length="567" mass="65373">MMGENASDGYEDSECKDSRCSEEWPDLDLDFQKYGAYSNYDDRDPYSITNESEKLQALEEQQELLNSSLMALTSHFAQVQFRLRQIVDAPSNEKETLLRDLEEFAFRGIPEVHHNHARYSITSEKQLEETLNTQREKQKELIAQLKEQLEDLEKYAYETGDAELPQSIVIERQKVIIDQLKEKLNLNVDQIDKLTIDDLRNQVDRAIGQLVNPLKMKEQLVVQLKTQISDLERFIEFLQGGSPADLNFKVSDYKCNCNAHETEHKRSSCKSSRKSQYSSSTRKKTEEELRTKTLNVMKRMSALLHFFARTQFGCEEHFKKNTLKKTMKINHWGDLRAQLELAVVEVLQLISEPEVLPDSDYMSDSEGAASVQCNGKLASAVRKHLAMGIQNLMQHGLMPVGQSMSLVPFISCFPVRQSTQQETMHAWELILKYYEMKNGEEFNSRPARKLSQSFNLNIGGDTSVSIKQTLLSTIGNIILSHSQYKRSFDSHFKAFVCAGLNHKMLVPWLRLIFRFQPLIENFYQPWSYVAKTGFEDSLKSLDKLSHYQFDLPVDLAISQLQNIKDAF</sequence>
<dbReference type="SMART" id="SM00593">
    <property type="entry name" value="RUN"/>
    <property type="match status" value="1"/>
</dbReference>
<feature type="region of interest" description="Disordered" evidence="2">
    <location>
        <begin position="264"/>
        <end position="288"/>
    </location>
</feature>
<reference evidence="4" key="1">
    <citation type="submission" date="2021-12" db="EMBL/GenBank/DDBJ databases">
        <authorList>
            <person name="King R."/>
        </authorList>
    </citation>
    <scope>NUCLEOTIDE SEQUENCE</scope>
</reference>
<evidence type="ECO:0000256" key="1">
    <source>
        <dbReference type="SAM" id="Coils"/>
    </source>
</evidence>
<protein>
    <recommendedName>
        <fullName evidence="3">RUN domain-containing protein</fullName>
    </recommendedName>
</protein>
<dbReference type="EMBL" id="OU963865">
    <property type="protein sequence ID" value="CAH0389189.1"/>
    <property type="molecule type" value="Genomic_DNA"/>
</dbReference>
<dbReference type="InterPro" id="IPR047343">
    <property type="entry name" value="RUSC1_2"/>
</dbReference>
<dbReference type="KEGG" id="btab:109035007"/>
<name>A0A9P0AD49_BEMTA</name>
<dbReference type="Proteomes" id="UP001152759">
    <property type="component" value="Chromosome 4"/>
</dbReference>
<evidence type="ECO:0000256" key="2">
    <source>
        <dbReference type="SAM" id="MobiDB-lite"/>
    </source>
</evidence>
<dbReference type="InterPro" id="IPR037213">
    <property type="entry name" value="Run_dom_sf"/>
</dbReference>
<dbReference type="PANTHER" id="PTHR15591">
    <property type="entry name" value="RUN AND SH3 DOMAIN CONTAINING"/>
    <property type="match status" value="1"/>
</dbReference>
<keyword evidence="5" id="KW-1185">Reference proteome</keyword>
<feature type="coiled-coil region" evidence="1">
    <location>
        <begin position="124"/>
        <end position="197"/>
    </location>
</feature>
<dbReference type="PANTHER" id="PTHR15591:SF19">
    <property type="entry name" value="RUN DOMAIN-CONTAINING PROTEIN 1 ISOFORM X1"/>
    <property type="match status" value="1"/>
</dbReference>
<dbReference type="OrthoDB" id="10068328at2759"/>
<feature type="region of interest" description="Disordered" evidence="2">
    <location>
        <begin position="1"/>
        <end position="20"/>
    </location>
</feature>
<accession>A0A9P0AD49</accession>